<dbReference type="Pfam" id="PF03572">
    <property type="entry name" value="Peptidase_S41"/>
    <property type="match status" value="1"/>
</dbReference>
<dbReference type="GO" id="GO:0004175">
    <property type="term" value="F:endopeptidase activity"/>
    <property type="evidence" value="ECO:0007669"/>
    <property type="project" value="TreeGrafter"/>
</dbReference>
<proteinExistence type="predicted"/>
<evidence type="ECO:0000313" key="4">
    <source>
        <dbReference type="Proteomes" id="UP000184520"/>
    </source>
</evidence>
<name>A0A1M5NPA7_9ALTE</name>
<feature type="chain" id="PRO_5009912655" evidence="1">
    <location>
        <begin position="26"/>
        <end position="500"/>
    </location>
</feature>
<dbReference type="OrthoDB" id="9758793at2"/>
<dbReference type="EMBL" id="FQWD01000005">
    <property type="protein sequence ID" value="SHG91362.1"/>
    <property type="molecule type" value="Genomic_DNA"/>
</dbReference>
<dbReference type="Gene3D" id="3.30.750.44">
    <property type="match status" value="1"/>
</dbReference>
<dbReference type="SUPFAM" id="SSF52096">
    <property type="entry name" value="ClpP/crotonase"/>
    <property type="match status" value="1"/>
</dbReference>
<protein>
    <submittedName>
        <fullName evidence="3">Peptidase family S41</fullName>
    </submittedName>
</protein>
<dbReference type="PANTHER" id="PTHR32060">
    <property type="entry name" value="TAIL-SPECIFIC PROTEASE"/>
    <property type="match status" value="1"/>
</dbReference>
<dbReference type="GO" id="GO:0030288">
    <property type="term" value="C:outer membrane-bounded periplasmic space"/>
    <property type="evidence" value="ECO:0007669"/>
    <property type="project" value="TreeGrafter"/>
</dbReference>
<feature type="domain" description="Tail specific protease" evidence="2">
    <location>
        <begin position="259"/>
        <end position="477"/>
    </location>
</feature>
<dbReference type="GO" id="GO:0007165">
    <property type="term" value="P:signal transduction"/>
    <property type="evidence" value="ECO:0007669"/>
    <property type="project" value="TreeGrafter"/>
</dbReference>
<accession>A0A1M5NPA7</accession>
<dbReference type="InterPro" id="IPR029045">
    <property type="entry name" value="ClpP/crotonase-like_dom_sf"/>
</dbReference>
<evidence type="ECO:0000259" key="2">
    <source>
        <dbReference type="SMART" id="SM00245"/>
    </source>
</evidence>
<dbReference type="InterPro" id="IPR005151">
    <property type="entry name" value="Tail-specific_protease"/>
</dbReference>
<dbReference type="AlphaFoldDB" id="A0A1M5NPA7"/>
<reference evidence="4" key="1">
    <citation type="submission" date="2016-11" db="EMBL/GenBank/DDBJ databases">
        <authorList>
            <person name="Varghese N."/>
            <person name="Submissions S."/>
        </authorList>
    </citation>
    <scope>NUCLEOTIDE SEQUENCE [LARGE SCALE GENOMIC DNA]</scope>
    <source>
        <strain evidence="4">CGMCC 1.8995</strain>
    </source>
</reference>
<organism evidence="3 4">
    <name type="scientific">Marisediminitalea aggregata</name>
    <dbReference type="NCBI Taxonomy" id="634436"/>
    <lineage>
        <taxon>Bacteria</taxon>
        <taxon>Pseudomonadati</taxon>
        <taxon>Pseudomonadota</taxon>
        <taxon>Gammaproteobacteria</taxon>
        <taxon>Alteromonadales</taxon>
        <taxon>Alteromonadaceae</taxon>
        <taxon>Marisediminitalea</taxon>
    </lineage>
</organism>
<keyword evidence="4" id="KW-1185">Reference proteome</keyword>
<dbReference type="STRING" id="634436.SAMN05216361_3309"/>
<dbReference type="Proteomes" id="UP000184520">
    <property type="component" value="Unassembled WGS sequence"/>
</dbReference>
<gene>
    <name evidence="3" type="ORF">SAMN05216361_3309</name>
</gene>
<dbReference type="CDD" id="cd07563">
    <property type="entry name" value="Peptidase_S41_IRBP"/>
    <property type="match status" value="1"/>
</dbReference>
<evidence type="ECO:0000256" key="1">
    <source>
        <dbReference type="SAM" id="SignalP"/>
    </source>
</evidence>
<dbReference type="SMART" id="SM00245">
    <property type="entry name" value="TSPc"/>
    <property type="match status" value="1"/>
</dbReference>
<keyword evidence="1" id="KW-0732">Signal</keyword>
<dbReference type="PANTHER" id="PTHR32060:SF30">
    <property type="entry name" value="CARBOXY-TERMINAL PROCESSING PROTEASE CTPA"/>
    <property type="match status" value="1"/>
</dbReference>
<dbReference type="RefSeq" id="WP_073324263.1">
    <property type="nucleotide sequence ID" value="NZ_FQWD01000005.1"/>
</dbReference>
<dbReference type="PROSITE" id="PS51257">
    <property type="entry name" value="PROKAR_LIPOPROTEIN"/>
    <property type="match status" value="1"/>
</dbReference>
<dbReference type="GO" id="GO:0006508">
    <property type="term" value="P:proteolysis"/>
    <property type="evidence" value="ECO:0007669"/>
    <property type="project" value="InterPro"/>
</dbReference>
<feature type="signal peptide" evidence="1">
    <location>
        <begin position="1"/>
        <end position="25"/>
    </location>
</feature>
<dbReference type="Gene3D" id="3.90.226.10">
    <property type="entry name" value="2-enoyl-CoA Hydratase, Chain A, domain 1"/>
    <property type="match status" value="1"/>
</dbReference>
<evidence type="ECO:0000313" key="3">
    <source>
        <dbReference type="EMBL" id="SHG91362.1"/>
    </source>
</evidence>
<dbReference type="GO" id="GO:0008236">
    <property type="term" value="F:serine-type peptidase activity"/>
    <property type="evidence" value="ECO:0007669"/>
    <property type="project" value="InterPro"/>
</dbReference>
<sequence length="500" mass="54150">MRGNISITCAVFSALLLTACGSNNSKEQANQNNGGNPSGSTISAAYQGVWVASGYADVLEVTHNSVNYYKYSSDYCVLQASFDGITTAELNRSVSLNEDETALRWIAGYGTDTFGAPARELSKESAIPASCQSGVLTESSSLSNQDLFALYSQIMQEYYVDFDRMDVDWPQLTYNLSLPVTNDINTLYEAIYSSYVVLQDGHNSMTAADGTLIKVLGKQTHTMDLIEEYAMDNSLSYPLQANELSASQIAAIEAYIENNLNIEQAIVLDYATTEVKQDDSEQITWFGIDNIGYVRIDSMTNYSSVSDDEDDLAHTTSALENLNNTLDQVLTDLSDTQGLIIDIRGNGGGNDYISLAIAGRFAATDYVGYKKYARNGNGVTDTREAIIQPTSMVSYTNKPLVLLVSAETASAAEAFTLAMLPNDQVTVIGTATQGIFSDVLEWVLPGGHALGLSNEVYLSADDVWYEGSGIPVDIEVPNFSKNDRESGQDSGIEAALTTLM</sequence>